<evidence type="ECO:0000256" key="12">
    <source>
        <dbReference type="ARBA" id="ARBA00043086"/>
    </source>
</evidence>
<comment type="cofactor">
    <cofactor evidence="1">
        <name>Mg(2+)</name>
        <dbReference type="ChEBI" id="CHEBI:18420"/>
    </cofactor>
</comment>
<reference evidence="15" key="1">
    <citation type="journal article" date="2024" name="IScience">
        <title>Strigolactones Initiate the Formation of Haustorium-like Structures in Castilleja.</title>
        <authorList>
            <person name="Buerger M."/>
            <person name="Peterson D."/>
            <person name="Chory J."/>
        </authorList>
    </citation>
    <scope>NUCLEOTIDE SEQUENCE [LARGE SCALE GENOMIC DNA]</scope>
</reference>
<evidence type="ECO:0000256" key="11">
    <source>
        <dbReference type="ARBA" id="ARBA00042436"/>
    </source>
</evidence>
<keyword evidence="6" id="KW-0808">Transferase</keyword>
<evidence type="ECO:0000256" key="6">
    <source>
        <dbReference type="ARBA" id="ARBA00022679"/>
    </source>
</evidence>
<sequence length="111" mass="13236">MLSEEISLDNHLFWQQRRWVSEYIGSDAAANNELKFTEKILSDFPYNHHAWSHRHWVCQAFFRKDWGKAELDYCNKILKEDASNCGMESDILLCNNIRNNIRKVMRRGAMK</sequence>
<dbReference type="AlphaFoldDB" id="A0ABD3BDY0"/>
<evidence type="ECO:0000256" key="5">
    <source>
        <dbReference type="ARBA" id="ARBA00022602"/>
    </source>
</evidence>
<dbReference type="InterPro" id="IPR002088">
    <property type="entry name" value="Prenyl_trans_a"/>
</dbReference>
<evidence type="ECO:0000256" key="9">
    <source>
        <dbReference type="ARBA" id="ARBA00040965"/>
    </source>
</evidence>
<dbReference type="PROSITE" id="PS51147">
    <property type="entry name" value="PFTA"/>
    <property type="match status" value="1"/>
</dbReference>
<evidence type="ECO:0000256" key="4">
    <source>
        <dbReference type="ARBA" id="ARBA00012702"/>
    </source>
</evidence>
<evidence type="ECO:0000256" key="7">
    <source>
        <dbReference type="ARBA" id="ARBA00022737"/>
    </source>
</evidence>
<evidence type="ECO:0000256" key="10">
    <source>
        <dbReference type="ARBA" id="ARBA00041392"/>
    </source>
</evidence>
<keyword evidence="7" id="KW-0677">Repeat</keyword>
<evidence type="ECO:0000256" key="1">
    <source>
        <dbReference type="ARBA" id="ARBA00001946"/>
    </source>
</evidence>
<dbReference type="EC" id="2.5.1.59" evidence="3"/>
<dbReference type="EMBL" id="JAVIJP010000100">
    <property type="protein sequence ID" value="KAL3615487.1"/>
    <property type="molecule type" value="Genomic_DNA"/>
</dbReference>
<dbReference type="Gene3D" id="1.25.40.120">
    <property type="entry name" value="Protein prenylyltransferase"/>
    <property type="match status" value="1"/>
</dbReference>
<dbReference type="Proteomes" id="UP001632038">
    <property type="component" value="Unassembled WGS sequence"/>
</dbReference>
<comment type="similarity">
    <text evidence="2">Belongs to the protein prenyltransferase subunit alpha family.</text>
</comment>
<keyword evidence="15" id="KW-1185">Reference proteome</keyword>
<keyword evidence="5" id="KW-0637">Prenyltransferase</keyword>
<evidence type="ECO:0000313" key="14">
    <source>
        <dbReference type="EMBL" id="KAL3615487.1"/>
    </source>
</evidence>
<accession>A0ABD3BDY0</accession>
<protein>
    <recommendedName>
        <fullName evidence="9">Protein farnesyltransferase/geranylgeranyltransferase type-1 subunit alpha</fullName>
        <ecNumber evidence="4">2.5.1.58</ecNumber>
        <ecNumber evidence="3">2.5.1.59</ecNumber>
    </recommendedName>
    <alternativeName>
        <fullName evidence="12">CAAX farnesyltransferase subunit alpha</fullName>
    </alternativeName>
    <alternativeName>
        <fullName evidence="11">FTase-alpha</fullName>
    </alternativeName>
    <alternativeName>
        <fullName evidence="10">Ras proteins prenyltransferase subunit alpha</fullName>
    </alternativeName>
    <alternativeName>
        <fullName evidence="13">Type I protein geranyl-geranyltransferase subunit alpha</fullName>
    </alternativeName>
</protein>
<evidence type="ECO:0000256" key="8">
    <source>
        <dbReference type="ARBA" id="ARBA00022842"/>
    </source>
</evidence>
<proteinExistence type="inferred from homology"/>
<comment type="caution">
    <text evidence="14">The sequence shown here is derived from an EMBL/GenBank/DDBJ whole genome shotgun (WGS) entry which is preliminary data.</text>
</comment>
<dbReference type="EC" id="2.5.1.58" evidence="4"/>
<evidence type="ECO:0000256" key="13">
    <source>
        <dbReference type="ARBA" id="ARBA00043219"/>
    </source>
</evidence>
<gene>
    <name evidence="14" type="ORF">CASFOL_041148</name>
</gene>
<evidence type="ECO:0000313" key="15">
    <source>
        <dbReference type="Proteomes" id="UP001632038"/>
    </source>
</evidence>
<dbReference type="PANTHER" id="PTHR11129">
    <property type="entry name" value="PROTEIN FARNESYLTRANSFERASE ALPHA SUBUNIT/RAB GERANYLGERANYL TRANSFERASE ALPHA SUBUNIT"/>
    <property type="match status" value="1"/>
</dbReference>
<evidence type="ECO:0000256" key="3">
    <source>
        <dbReference type="ARBA" id="ARBA00012700"/>
    </source>
</evidence>
<dbReference type="Pfam" id="PF01239">
    <property type="entry name" value="PPTA"/>
    <property type="match status" value="1"/>
</dbReference>
<dbReference type="GO" id="GO:0004662">
    <property type="term" value="F:CAAX-protein geranylgeranyltransferase activity"/>
    <property type="evidence" value="ECO:0007669"/>
    <property type="project" value="UniProtKB-EC"/>
</dbReference>
<organism evidence="14 15">
    <name type="scientific">Castilleja foliolosa</name>
    <dbReference type="NCBI Taxonomy" id="1961234"/>
    <lineage>
        <taxon>Eukaryota</taxon>
        <taxon>Viridiplantae</taxon>
        <taxon>Streptophyta</taxon>
        <taxon>Embryophyta</taxon>
        <taxon>Tracheophyta</taxon>
        <taxon>Spermatophyta</taxon>
        <taxon>Magnoliopsida</taxon>
        <taxon>eudicotyledons</taxon>
        <taxon>Gunneridae</taxon>
        <taxon>Pentapetalae</taxon>
        <taxon>asterids</taxon>
        <taxon>lamiids</taxon>
        <taxon>Lamiales</taxon>
        <taxon>Orobanchaceae</taxon>
        <taxon>Pedicularideae</taxon>
        <taxon>Castillejinae</taxon>
        <taxon>Castilleja</taxon>
    </lineage>
</organism>
<dbReference type="GO" id="GO:0004660">
    <property type="term" value="F:protein farnesyltransferase activity"/>
    <property type="evidence" value="ECO:0007669"/>
    <property type="project" value="UniProtKB-EC"/>
</dbReference>
<evidence type="ECO:0000256" key="2">
    <source>
        <dbReference type="ARBA" id="ARBA00006734"/>
    </source>
</evidence>
<keyword evidence="8" id="KW-0460">Magnesium</keyword>
<dbReference type="PANTHER" id="PTHR11129:SF1">
    <property type="entry name" value="PROTEIN FARNESYLTRANSFERASE_GERANYLGERANYLTRANSFERASE TYPE-1 SUBUNIT ALPHA"/>
    <property type="match status" value="1"/>
</dbReference>
<name>A0ABD3BDY0_9LAMI</name>
<dbReference type="SUPFAM" id="SSF48439">
    <property type="entry name" value="Protein prenylyltransferase"/>
    <property type="match status" value="1"/>
</dbReference>